<dbReference type="Gene3D" id="3.60.15.10">
    <property type="entry name" value="Ribonuclease Z/Hydroxyacylglutathione hydrolase-like"/>
    <property type="match status" value="1"/>
</dbReference>
<dbReference type="Proteomes" id="UP001596417">
    <property type="component" value="Unassembled WGS sequence"/>
</dbReference>
<sequence>MCWNHQEILDETGSAENQPRTTHAAMLAQNAGVDTLVLTHLSPQLASPESLERGIEEVTRVYDGRVIVAEEFEWLSP</sequence>
<dbReference type="GeneID" id="76200755"/>
<protein>
    <submittedName>
        <fullName evidence="1">Uncharacterized protein</fullName>
    </submittedName>
</protein>
<gene>
    <name evidence="1" type="ORF">ACFQL7_15410</name>
</gene>
<comment type="caution">
    <text evidence="1">The sequence shown here is derived from an EMBL/GenBank/DDBJ whole genome shotgun (WGS) entry which is preliminary data.</text>
</comment>
<dbReference type="InterPro" id="IPR036866">
    <property type="entry name" value="RibonucZ/Hydroxyglut_hydro"/>
</dbReference>
<dbReference type="EMBL" id="JBHTAX010000001">
    <property type="protein sequence ID" value="MFC7191068.1"/>
    <property type="molecule type" value="Genomic_DNA"/>
</dbReference>
<dbReference type="AlphaFoldDB" id="A0ABD5YPF6"/>
<keyword evidence="2" id="KW-1185">Reference proteome</keyword>
<proteinExistence type="predicted"/>
<reference evidence="1 2" key="1">
    <citation type="journal article" date="2019" name="Int. J. Syst. Evol. Microbiol.">
        <title>The Global Catalogue of Microorganisms (GCM) 10K type strain sequencing project: providing services to taxonomists for standard genome sequencing and annotation.</title>
        <authorList>
            <consortium name="The Broad Institute Genomics Platform"/>
            <consortium name="The Broad Institute Genome Sequencing Center for Infectious Disease"/>
            <person name="Wu L."/>
            <person name="Ma J."/>
        </authorList>
    </citation>
    <scope>NUCLEOTIDE SEQUENCE [LARGE SCALE GENOMIC DNA]</scope>
    <source>
        <strain evidence="1 2">RDMS1</strain>
    </source>
</reference>
<evidence type="ECO:0000313" key="2">
    <source>
        <dbReference type="Proteomes" id="UP001596417"/>
    </source>
</evidence>
<dbReference type="RefSeq" id="WP_264555808.1">
    <property type="nucleotide sequence ID" value="NZ_CP109979.1"/>
</dbReference>
<evidence type="ECO:0000313" key="1">
    <source>
        <dbReference type="EMBL" id="MFC7191068.1"/>
    </source>
</evidence>
<organism evidence="1 2">
    <name type="scientific">Halocatena marina</name>
    <dbReference type="NCBI Taxonomy" id="2934937"/>
    <lineage>
        <taxon>Archaea</taxon>
        <taxon>Methanobacteriati</taxon>
        <taxon>Methanobacteriota</taxon>
        <taxon>Stenosarchaea group</taxon>
        <taxon>Halobacteria</taxon>
        <taxon>Halobacteriales</taxon>
        <taxon>Natronomonadaceae</taxon>
        <taxon>Halocatena</taxon>
    </lineage>
</organism>
<accession>A0ABD5YPF6</accession>
<name>A0ABD5YPF6_9EURY</name>